<evidence type="ECO:0000259" key="2">
    <source>
        <dbReference type="Pfam" id="PF01738"/>
    </source>
</evidence>
<dbReference type="HOGENOM" id="CLU_054590_7_2_10"/>
<dbReference type="PANTHER" id="PTHR46623">
    <property type="entry name" value="CARBOXYMETHYLENEBUTENOLIDASE-RELATED"/>
    <property type="match status" value="1"/>
</dbReference>
<dbReference type="EMBL" id="CP003345">
    <property type="protein sequence ID" value="AFM04639.1"/>
    <property type="molecule type" value="Genomic_DNA"/>
</dbReference>
<keyword evidence="4" id="KW-1185">Reference proteome</keyword>
<keyword evidence="1" id="KW-0472">Membrane</keyword>
<reference evidence="4" key="1">
    <citation type="submission" date="2012-06" db="EMBL/GenBank/DDBJ databases">
        <title>The complete genome of Flexibacter litoralis DSM 6794.</title>
        <authorList>
            <person name="Lucas S."/>
            <person name="Copeland A."/>
            <person name="Lapidus A."/>
            <person name="Glavina del Rio T."/>
            <person name="Dalin E."/>
            <person name="Tice H."/>
            <person name="Bruce D."/>
            <person name="Goodwin L."/>
            <person name="Pitluck S."/>
            <person name="Peters L."/>
            <person name="Ovchinnikova G."/>
            <person name="Lu M."/>
            <person name="Kyrpides N."/>
            <person name="Mavromatis K."/>
            <person name="Ivanova N."/>
            <person name="Brettin T."/>
            <person name="Detter J.C."/>
            <person name="Han C."/>
            <person name="Larimer F."/>
            <person name="Land M."/>
            <person name="Hauser L."/>
            <person name="Markowitz V."/>
            <person name="Cheng J.-F."/>
            <person name="Hugenholtz P."/>
            <person name="Woyke T."/>
            <person name="Wu D."/>
            <person name="Spring S."/>
            <person name="Lang E."/>
            <person name="Kopitz M."/>
            <person name="Brambilla E."/>
            <person name="Klenk H.-P."/>
            <person name="Eisen J.A."/>
        </authorList>
    </citation>
    <scope>NUCLEOTIDE SEQUENCE [LARGE SCALE GENOMIC DNA]</scope>
    <source>
        <strain evidence="4">ATCC 23117 / DSM 6794 / NBRC 15988 / NCIMB 1366 / Sio-4</strain>
    </source>
</reference>
<organism evidence="3 4">
    <name type="scientific">Bernardetia litoralis (strain ATCC 23117 / DSM 6794 / NBRC 15988 / NCIMB 1366 / Fx l1 / Sio-4)</name>
    <name type="common">Flexibacter litoralis</name>
    <dbReference type="NCBI Taxonomy" id="880071"/>
    <lineage>
        <taxon>Bacteria</taxon>
        <taxon>Pseudomonadati</taxon>
        <taxon>Bacteroidota</taxon>
        <taxon>Cytophagia</taxon>
        <taxon>Cytophagales</taxon>
        <taxon>Bernardetiaceae</taxon>
        <taxon>Bernardetia</taxon>
    </lineage>
</organism>
<dbReference type="STRING" id="880071.Fleli_2262"/>
<dbReference type="Proteomes" id="UP000006054">
    <property type="component" value="Chromosome"/>
</dbReference>
<dbReference type="PATRIC" id="fig|880071.3.peg.2252"/>
<dbReference type="InterPro" id="IPR029058">
    <property type="entry name" value="AB_hydrolase_fold"/>
</dbReference>
<dbReference type="Pfam" id="PF01738">
    <property type="entry name" value="DLH"/>
    <property type="match status" value="1"/>
</dbReference>
<feature type="domain" description="Dienelactone hydrolase" evidence="2">
    <location>
        <begin position="84"/>
        <end position="294"/>
    </location>
</feature>
<proteinExistence type="predicted"/>
<dbReference type="PANTHER" id="PTHR46623:SF6">
    <property type="entry name" value="ALPHA_BETA-HYDROLASES SUPERFAMILY PROTEIN"/>
    <property type="match status" value="1"/>
</dbReference>
<dbReference type="AlphaFoldDB" id="I4AL04"/>
<dbReference type="eggNOG" id="COG0412">
    <property type="taxonomic scope" value="Bacteria"/>
</dbReference>
<dbReference type="RefSeq" id="WP_014798085.1">
    <property type="nucleotide sequence ID" value="NC_018018.1"/>
</dbReference>
<sequence precursor="true">MIFSKNYLFLSLIAVFTGIGSYFISSSEPEFENTACCAVDEFAKFTTDKEFVNKHPNPIAFDFTPQYGEMTQIEVKGEEDANVFMVKSKKPTGKYLFVFHEWWGMNDYVKQEVEKYYEDFGQKVNIIAIDLYDGNVATTRENAQKYMQGMDNKRAKSIIEAITKYAKIKATEEASEPLQLATIGWCFGGGWSLQSSLISNEYTKATVMYYGMPEKDTARIKIIKAPVLGIYANKDKWITPQVMKDFEKSMKEADKTITILGYEAEHAFANPSSPAYNETAAKEARKKTIKFLKKNWL</sequence>
<protein>
    <submittedName>
        <fullName evidence="3">Dienelactone hydrolase-like enzyme</fullName>
    </submittedName>
</protein>
<dbReference type="InterPro" id="IPR051049">
    <property type="entry name" value="Dienelactone_hydrolase-like"/>
</dbReference>
<dbReference type="KEGG" id="fli:Fleli_2262"/>
<feature type="transmembrane region" description="Helical" evidence="1">
    <location>
        <begin position="7"/>
        <end position="24"/>
    </location>
</feature>
<accession>I4AL04</accession>
<keyword evidence="1" id="KW-0812">Transmembrane</keyword>
<evidence type="ECO:0000313" key="3">
    <source>
        <dbReference type="EMBL" id="AFM04639.1"/>
    </source>
</evidence>
<dbReference type="Gene3D" id="3.40.50.1820">
    <property type="entry name" value="alpha/beta hydrolase"/>
    <property type="match status" value="1"/>
</dbReference>
<keyword evidence="1" id="KW-1133">Transmembrane helix</keyword>
<dbReference type="SUPFAM" id="SSF53474">
    <property type="entry name" value="alpha/beta-Hydrolases"/>
    <property type="match status" value="1"/>
</dbReference>
<evidence type="ECO:0000256" key="1">
    <source>
        <dbReference type="SAM" id="Phobius"/>
    </source>
</evidence>
<gene>
    <name evidence="3" type="ordered locus">Fleli_2262</name>
</gene>
<name>I4AL04_BERLS</name>
<dbReference type="InterPro" id="IPR002925">
    <property type="entry name" value="Dienelactn_hydro"/>
</dbReference>
<dbReference type="OrthoDB" id="9787933at2"/>
<dbReference type="GO" id="GO:0016787">
    <property type="term" value="F:hydrolase activity"/>
    <property type="evidence" value="ECO:0007669"/>
    <property type="project" value="UniProtKB-KW"/>
</dbReference>
<evidence type="ECO:0000313" key="4">
    <source>
        <dbReference type="Proteomes" id="UP000006054"/>
    </source>
</evidence>
<keyword evidence="3" id="KW-0378">Hydrolase</keyword>